<keyword evidence="3" id="KW-0326">Glycosidase</keyword>
<evidence type="ECO:0000259" key="7">
    <source>
        <dbReference type="Pfam" id="PF02837"/>
    </source>
</evidence>
<dbReference type="InterPro" id="IPR006104">
    <property type="entry name" value="Glyco_hydro_2_N"/>
</dbReference>
<evidence type="ECO:0000256" key="2">
    <source>
        <dbReference type="ARBA" id="ARBA00022801"/>
    </source>
</evidence>
<feature type="domain" description="Alpha-galactosidase NEW3" evidence="8">
    <location>
        <begin position="1054"/>
        <end position="1115"/>
    </location>
</feature>
<dbReference type="InterPro" id="IPR051913">
    <property type="entry name" value="GH2_Domain-Containing"/>
</dbReference>
<evidence type="ECO:0000256" key="1">
    <source>
        <dbReference type="ARBA" id="ARBA00007401"/>
    </source>
</evidence>
<evidence type="ECO:0000313" key="9">
    <source>
        <dbReference type="EMBL" id="GAA3535200.1"/>
    </source>
</evidence>
<dbReference type="InterPro" id="IPR036156">
    <property type="entry name" value="Beta-gal/glucu_dom_sf"/>
</dbReference>
<dbReference type="SUPFAM" id="SSF49464">
    <property type="entry name" value="Carboxypeptidase regulatory domain-like"/>
    <property type="match status" value="1"/>
</dbReference>
<dbReference type="Gene3D" id="2.60.40.10">
    <property type="entry name" value="Immunoglobulins"/>
    <property type="match status" value="1"/>
</dbReference>
<dbReference type="Pfam" id="PF02836">
    <property type="entry name" value="Glyco_hydro_2_C"/>
    <property type="match status" value="1"/>
</dbReference>
<feature type="domain" description="Glycoside hydrolase family 2 catalytic" evidence="6">
    <location>
        <begin position="482"/>
        <end position="685"/>
    </location>
</feature>
<dbReference type="SUPFAM" id="SSF49303">
    <property type="entry name" value="beta-Galactosidase/glucuronidase domain"/>
    <property type="match status" value="1"/>
</dbReference>
<dbReference type="Pfam" id="PF13620">
    <property type="entry name" value="CarboxypepD_reg"/>
    <property type="match status" value="1"/>
</dbReference>
<feature type="domain" description="Glycoside hydrolase family 2 immunoglobulin-like beta-sandwich" evidence="5">
    <location>
        <begin position="318"/>
        <end position="417"/>
    </location>
</feature>
<evidence type="ECO:0000256" key="4">
    <source>
        <dbReference type="SAM" id="SignalP"/>
    </source>
</evidence>
<feature type="domain" description="Glycosyl hydrolases family 2 sugar binding" evidence="7">
    <location>
        <begin position="140"/>
        <end position="257"/>
    </location>
</feature>
<feature type="signal peptide" evidence="4">
    <location>
        <begin position="1"/>
        <end position="28"/>
    </location>
</feature>
<gene>
    <name evidence="9" type="ORF">GCM10022419_013440</name>
</gene>
<dbReference type="InterPro" id="IPR006102">
    <property type="entry name" value="Ig-like_GH2"/>
</dbReference>
<dbReference type="PANTHER" id="PTHR42732:SF2">
    <property type="entry name" value="BETA-MANNOSIDASE"/>
    <property type="match status" value="1"/>
</dbReference>
<dbReference type="SUPFAM" id="SSF49785">
    <property type="entry name" value="Galactose-binding domain-like"/>
    <property type="match status" value="1"/>
</dbReference>
<dbReference type="RefSeq" id="WP_345559698.1">
    <property type="nucleotide sequence ID" value="NZ_BAABDQ010000002.1"/>
</dbReference>
<sequence length="1342" mass="143284">MLAGDRQRRAFAIALITAGALLSAPALADPALAGPAPAKTIEVRGRVVDARSGAPIEGAGVHASRTEVSATTAKNGAFVLTGVPDSSALVIAAKEGYAFASATTGTSLTLKLDRDTDPARAEYPRPDADRRPFTGGAWMSLNGTWSFDFDPGDAGERERWFDPLHRFGKAIRVPFGYQSLAAWGEEELATKEIFRSAYSGYRGTVWYRRSFTVPKDFAGQARLRIGAADWGAAVWLDGKPVLPYSGDGYTEISAGLGALAPGSAHTVTIRVVAPPTTPGSPYPMGKQTGVPNGADTGWFTDVGGIWQSVWIEPYAGARLTQTQVTPELTFEGDARTPSTAAAKIDVAADGATTATVRVKDPGGKVVGTADVPLTGGRGTARIPIERPRLWEPDDPALYTADILLGRDDGIRTTFGMRTIERKWAPGHQDEYQYVNLNNRPVYLRGVLDQGYNPWGLYTYTGVTAGPDLRTGTEAEPGRGSILLDLKNAKQLGYNVIRNHLKVNEPAYYHWADKLGLMIWYDLPNAGWHSLGQEAERLFEGLLRTTLQRDHNHPSIVIWTMFNESWGISEEPWQQPIPAEAFPYVRRMVKLARDTDPTRLIVDNSACCQNGHLGDQTDLNDFHYYLAAYDEWKKLLDGFAAQVKPGSTWNFNDGAQSGQPWLNSEFAIRSGQFPHTASLFRAYPKLNGYVGVQLAETEQEVQSPVTFDRQPNEPEFVDHRGKPRGIDLFQGDDAVSLMGTSARTVGRGATIEVPVRISHFSDADLSGATLRWKIGGYDDQGRWVADAGGGGARPVSPSRYTVTDAGTVSVIAPAGLRAGYLWIWVEAGGRTAAESYLTFDTPAPDGEAGFSPGDVTAQAWTGGAQARSTGGSDWVTGQGRGYFEYEVQVPEEVRTGRATSATLVAEVATAQARGWYDPNNVTTARRYPARLTVSVNGSPLPAVELPDDPHGPTALAGRSRGSLAGDFGNRYGYRVGLPISAKQLGGADTVTLRFASDGGGLSIFGTRSGRHGTPPALVGGRVSVPDERPRFQAVDSRLSVYQAPAAISPANGAGTTIVSVVNDTAKTARNIQVRLAAPTGWTATAAEPGVIGSLRPGEARHLAFTVRSESAVRTGQTASFTATASWDGHAIQAISTVTVAFDPTAYPEAGVDDTFDTDSSAGYSVHRPSADEALPQLAFGAGSLQATGPGAYFGLVAHGSGPASSRAAVIVDHGKWAGTGKGQDAMFNGLVKDARNYVLAWTGIKGQHGIDIRIDGKLTSACCATAPLEPGDRWAFVLDGNAISVWIDHGHGWGWSQVMTNTTQGRIDFTRPGALDGWHYAAGLRGNAGTQAIGRLEGRSDPR</sequence>
<dbReference type="InterPro" id="IPR008969">
    <property type="entry name" value="CarboxyPept-like_regulatory"/>
</dbReference>
<dbReference type="Proteomes" id="UP001500630">
    <property type="component" value="Unassembled WGS sequence"/>
</dbReference>
<dbReference type="InterPro" id="IPR008979">
    <property type="entry name" value="Galactose-bd-like_sf"/>
</dbReference>
<feature type="chain" id="PRO_5046335591" description="Glycoside hydrolase family 2" evidence="4">
    <location>
        <begin position="29"/>
        <end position="1342"/>
    </location>
</feature>
<evidence type="ECO:0000313" key="10">
    <source>
        <dbReference type="Proteomes" id="UP001500630"/>
    </source>
</evidence>
<accession>A0ABP6VL25</accession>
<evidence type="ECO:0008006" key="11">
    <source>
        <dbReference type="Google" id="ProtNLM"/>
    </source>
</evidence>
<evidence type="ECO:0000259" key="8">
    <source>
        <dbReference type="Pfam" id="PF10633"/>
    </source>
</evidence>
<name>A0ABP6VL25_9ACTN</name>
<dbReference type="InterPro" id="IPR017853">
    <property type="entry name" value="GH"/>
</dbReference>
<keyword evidence="4" id="KW-0732">Signal</keyword>
<dbReference type="InterPro" id="IPR013783">
    <property type="entry name" value="Ig-like_fold"/>
</dbReference>
<comment type="similarity">
    <text evidence="1">Belongs to the glycosyl hydrolase 2 family.</text>
</comment>
<dbReference type="Gene3D" id="3.20.20.80">
    <property type="entry name" value="Glycosidases"/>
    <property type="match status" value="1"/>
</dbReference>
<dbReference type="Pfam" id="PF00703">
    <property type="entry name" value="Glyco_hydro_2"/>
    <property type="match status" value="1"/>
</dbReference>
<dbReference type="EMBL" id="BAABDQ010000002">
    <property type="protein sequence ID" value="GAA3535200.1"/>
    <property type="molecule type" value="Genomic_DNA"/>
</dbReference>
<keyword evidence="2" id="KW-0378">Hydrolase</keyword>
<evidence type="ECO:0000259" key="6">
    <source>
        <dbReference type="Pfam" id="PF02836"/>
    </source>
</evidence>
<dbReference type="InterPro" id="IPR018905">
    <property type="entry name" value="A-galactase_NEW3"/>
</dbReference>
<evidence type="ECO:0000259" key="5">
    <source>
        <dbReference type="Pfam" id="PF00703"/>
    </source>
</evidence>
<organism evidence="9 10">
    <name type="scientific">Nonomuraea rosea</name>
    <dbReference type="NCBI Taxonomy" id="638574"/>
    <lineage>
        <taxon>Bacteria</taxon>
        <taxon>Bacillati</taxon>
        <taxon>Actinomycetota</taxon>
        <taxon>Actinomycetes</taxon>
        <taxon>Streptosporangiales</taxon>
        <taxon>Streptosporangiaceae</taxon>
        <taxon>Nonomuraea</taxon>
    </lineage>
</organism>
<dbReference type="InterPro" id="IPR006103">
    <property type="entry name" value="Glyco_hydro_2_cat"/>
</dbReference>
<protein>
    <recommendedName>
        <fullName evidence="11">Glycoside hydrolase family 2</fullName>
    </recommendedName>
</protein>
<comment type="caution">
    <text evidence="9">The sequence shown here is derived from an EMBL/GenBank/DDBJ whole genome shotgun (WGS) entry which is preliminary data.</text>
</comment>
<reference evidence="10" key="1">
    <citation type="journal article" date="2019" name="Int. J. Syst. Evol. Microbiol.">
        <title>The Global Catalogue of Microorganisms (GCM) 10K type strain sequencing project: providing services to taxonomists for standard genome sequencing and annotation.</title>
        <authorList>
            <consortium name="The Broad Institute Genomics Platform"/>
            <consortium name="The Broad Institute Genome Sequencing Center for Infectious Disease"/>
            <person name="Wu L."/>
            <person name="Ma J."/>
        </authorList>
    </citation>
    <scope>NUCLEOTIDE SEQUENCE [LARGE SCALE GENOMIC DNA]</scope>
    <source>
        <strain evidence="10">JCM 17326</strain>
    </source>
</reference>
<proteinExistence type="inferred from homology"/>
<dbReference type="Pfam" id="PF10633">
    <property type="entry name" value="NPCBM_assoc"/>
    <property type="match status" value="1"/>
</dbReference>
<dbReference type="PANTHER" id="PTHR42732">
    <property type="entry name" value="BETA-GALACTOSIDASE"/>
    <property type="match status" value="1"/>
</dbReference>
<dbReference type="Gene3D" id="2.60.40.1120">
    <property type="entry name" value="Carboxypeptidase-like, regulatory domain"/>
    <property type="match status" value="1"/>
</dbReference>
<dbReference type="Pfam" id="PF02837">
    <property type="entry name" value="Glyco_hydro_2_N"/>
    <property type="match status" value="1"/>
</dbReference>
<dbReference type="Gene3D" id="2.60.120.260">
    <property type="entry name" value="Galactose-binding domain-like"/>
    <property type="match status" value="1"/>
</dbReference>
<evidence type="ECO:0000256" key="3">
    <source>
        <dbReference type="ARBA" id="ARBA00023295"/>
    </source>
</evidence>
<dbReference type="SUPFAM" id="SSF51445">
    <property type="entry name" value="(Trans)glycosidases"/>
    <property type="match status" value="1"/>
</dbReference>
<keyword evidence="10" id="KW-1185">Reference proteome</keyword>